<name>A0ABW9FFD8_9NOCA</name>
<protein>
    <recommendedName>
        <fullName evidence="4">PH domain-containing protein</fullName>
    </recommendedName>
</protein>
<sequence length="275" mass="29393">MTLVMPVAVLKSLVVNEPAAFFVGVAMTLLAAFATVGLVGIAGVRHLRLSKRIVVSQDDLGAGIAIPSRRHLAPLLVGLGSTSVVGLVVAAGWFLGVDAGPLAADDRGQAHLLTVGGIAASALFAAFLGFHSVKEVRLYPGGVRRMVTLRRLWSTRTVDTFVPWDDIVELEADEQVVRGVFEVRNPIIWLISGPALPKSSRLRFDEPNRVRIDAHLLVAEPNTLLTVMLALRESAPLRRSLADSGASALLTPPPLRARLWAQTSASVTRESSAPR</sequence>
<evidence type="ECO:0000256" key="1">
    <source>
        <dbReference type="SAM" id="Phobius"/>
    </source>
</evidence>
<keyword evidence="1" id="KW-0812">Transmembrane</keyword>
<comment type="caution">
    <text evidence="2">The sequence shown here is derived from an EMBL/GenBank/DDBJ whole genome shotgun (WGS) entry which is preliminary data.</text>
</comment>
<feature type="transmembrane region" description="Helical" evidence="1">
    <location>
        <begin position="75"/>
        <end position="96"/>
    </location>
</feature>
<keyword evidence="1" id="KW-0472">Membrane</keyword>
<evidence type="ECO:0000313" key="2">
    <source>
        <dbReference type="EMBL" id="MFM1723888.1"/>
    </source>
</evidence>
<evidence type="ECO:0000313" key="3">
    <source>
        <dbReference type="Proteomes" id="UP001629745"/>
    </source>
</evidence>
<dbReference type="RefSeq" id="WP_420164432.1">
    <property type="nucleotide sequence ID" value="NZ_JBDLNV010000003.1"/>
</dbReference>
<gene>
    <name evidence="2" type="ORF">ABEU20_002460</name>
</gene>
<evidence type="ECO:0008006" key="4">
    <source>
        <dbReference type="Google" id="ProtNLM"/>
    </source>
</evidence>
<dbReference type="EMBL" id="JBDLNV010000003">
    <property type="protein sequence ID" value="MFM1723888.1"/>
    <property type="molecule type" value="Genomic_DNA"/>
</dbReference>
<accession>A0ABW9FFD8</accession>
<reference evidence="2 3" key="1">
    <citation type="submission" date="2023-11" db="EMBL/GenBank/DDBJ databases">
        <authorList>
            <person name="Val-Calvo J."/>
            <person name="Scortti M."/>
            <person name="Vazquez-Boland J."/>
        </authorList>
    </citation>
    <scope>NUCLEOTIDE SEQUENCE [LARGE SCALE GENOMIC DNA]</scope>
    <source>
        <strain evidence="2 3">PAM 2766</strain>
    </source>
</reference>
<keyword evidence="3" id="KW-1185">Reference proteome</keyword>
<keyword evidence="1" id="KW-1133">Transmembrane helix</keyword>
<dbReference type="Proteomes" id="UP001629745">
    <property type="component" value="Unassembled WGS sequence"/>
</dbReference>
<organism evidence="2 3">
    <name type="scientific">Rhodococcus parequi</name>
    <dbReference type="NCBI Taxonomy" id="3137122"/>
    <lineage>
        <taxon>Bacteria</taxon>
        <taxon>Bacillati</taxon>
        <taxon>Actinomycetota</taxon>
        <taxon>Actinomycetes</taxon>
        <taxon>Mycobacteriales</taxon>
        <taxon>Nocardiaceae</taxon>
        <taxon>Rhodococcus</taxon>
    </lineage>
</organism>
<feature type="transmembrane region" description="Helical" evidence="1">
    <location>
        <begin position="20"/>
        <end position="44"/>
    </location>
</feature>
<proteinExistence type="predicted"/>
<feature type="transmembrane region" description="Helical" evidence="1">
    <location>
        <begin position="108"/>
        <end position="130"/>
    </location>
</feature>